<dbReference type="Pfam" id="PF01381">
    <property type="entry name" value="HTH_3"/>
    <property type="match status" value="1"/>
</dbReference>
<accession>A0ABM9I9Q4</accession>
<dbReference type="RefSeq" id="WP_281015927.1">
    <property type="nucleotide sequence ID" value="NZ_OX458334.1"/>
</dbReference>
<dbReference type="InterPro" id="IPR001387">
    <property type="entry name" value="Cro/C1-type_HTH"/>
</dbReference>
<dbReference type="Gene3D" id="1.10.260.40">
    <property type="entry name" value="lambda repressor-like DNA-binding domains"/>
    <property type="match status" value="1"/>
</dbReference>
<protein>
    <submittedName>
        <fullName evidence="2">XRE family transcriptional regulator</fullName>
    </submittedName>
</protein>
<proteinExistence type="predicted"/>
<name>A0ABM9I9Q4_9GAMM</name>
<evidence type="ECO:0000313" key="3">
    <source>
        <dbReference type="Proteomes" id="UP001162030"/>
    </source>
</evidence>
<evidence type="ECO:0000313" key="2">
    <source>
        <dbReference type="EMBL" id="CAI8981635.1"/>
    </source>
</evidence>
<dbReference type="CDD" id="cd00093">
    <property type="entry name" value="HTH_XRE"/>
    <property type="match status" value="1"/>
</dbReference>
<dbReference type="InterPro" id="IPR010982">
    <property type="entry name" value="Lambda_DNA-bd_dom_sf"/>
</dbReference>
<dbReference type="PROSITE" id="PS50943">
    <property type="entry name" value="HTH_CROC1"/>
    <property type="match status" value="1"/>
</dbReference>
<keyword evidence="2" id="KW-0614">Plasmid</keyword>
<keyword evidence="3" id="KW-1185">Reference proteome</keyword>
<gene>
    <name evidence="2" type="ORF">MSZNOR_P0009</name>
</gene>
<dbReference type="Proteomes" id="UP001162030">
    <property type="component" value="Plasmid MSZNORminor"/>
</dbReference>
<sequence>MGIGQIIKAKREARGWSQRDLARYTQGKVTQAAISKIESGQDSSVRMETLRLIARALNCASVDLLPEEDKRIAASRKQP</sequence>
<geneLocation type="plasmid" evidence="2 3">
    <name>MSZNORminor</name>
</geneLocation>
<organism evidence="2 3">
    <name type="scientific">Methylocaldum szegediense</name>
    <dbReference type="NCBI Taxonomy" id="73780"/>
    <lineage>
        <taxon>Bacteria</taxon>
        <taxon>Pseudomonadati</taxon>
        <taxon>Pseudomonadota</taxon>
        <taxon>Gammaproteobacteria</taxon>
        <taxon>Methylococcales</taxon>
        <taxon>Methylococcaceae</taxon>
        <taxon>Methylocaldum</taxon>
    </lineage>
</organism>
<reference evidence="2 3" key="1">
    <citation type="submission" date="2023-03" db="EMBL/GenBank/DDBJ databases">
        <authorList>
            <person name="Pearce D."/>
        </authorList>
    </citation>
    <scope>NUCLEOTIDE SEQUENCE [LARGE SCALE GENOMIC DNA]</scope>
    <source>
        <strain evidence="2">Msz</strain>
        <plasmid evidence="2 3">MSZNORminor</plasmid>
    </source>
</reference>
<evidence type="ECO:0000259" key="1">
    <source>
        <dbReference type="PROSITE" id="PS50943"/>
    </source>
</evidence>
<dbReference type="EMBL" id="OX458334">
    <property type="protein sequence ID" value="CAI8981635.1"/>
    <property type="molecule type" value="Genomic_DNA"/>
</dbReference>
<dbReference type="SUPFAM" id="SSF47413">
    <property type="entry name" value="lambda repressor-like DNA-binding domains"/>
    <property type="match status" value="1"/>
</dbReference>
<feature type="domain" description="HTH cro/C1-type" evidence="1">
    <location>
        <begin position="7"/>
        <end position="65"/>
    </location>
</feature>
<dbReference type="SMART" id="SM00530">
    <property type="entry name" value="HTH_XRE"/>
    <property type="match status" value="1"/>
</dbReference>